<proteinExistence type="predicted"/>
<dbReference type="Proteomes" id="UP000431533">
    <property type="component" value="Unassembled WGS sequence"/>
</dbReference>
<gene>
    <name evidence="3" type="ORF">LHYA1_G001891</name>
</gene>
<dbReference type="PROSITE" id="PS50097">
    <property type="entry name" value="BTB"/>
    <property type="match status" value="1"/>
</dbReference>
<dbReference type="GeneID" id="41982089"/>
<dbReference type="EMBL" id="QGMH01000018">
    <property type="protein sequence ID" value="TVY29385.1"/>
    <property type="molecule type" value="Genomic_DNA"/>
</dbReference>
<comment type="caution">
    <text evidence="3">The sequence shown here is derived from an EMBL/GenBank/DDBJ whole genome shotgun (WGS) entry which is preliminary data.</text>
</comment>
<evidence type="ECO:0000313" key="4">
    <source>
        <dbReference type="Proteomes" id="UP000431533"/>
    </source>
</evidence>
<accession>A0A8H8R6J7</accession>
<evidence type="ECO:0000256" key="1">
    <source>
        <dbReference type="SAM" id="MobiDB-lite"/>
    </source>
</evidence>
<dbReference type="AlphaFoldDB" id="A0A8H8R6J7"/>
<dbReference type="InterPro" id="IPR000210">
    <property type="entry name" value="BTB/POZ_dom"/>
</dbReference>
<dbReference type="Gene3D" id="3.30.710.10">
    <property type="entry name" value="Potassium Channel Kv1.1, Chain A"/>
    <property type="match status" value="1"/>
</dbReference>
<evidence type="ECO:0000313" key="3">
    <source>
        <dbReference type="EMBL" id="TVY29385.1"/>
    </source>
</evidence>
<protein>
    <recommendedName>
        <fullName evidence="2">BTB domain-containing protein</fullName>
    </recommendedName>
</protein>
<feature type="region of interest" description="Disordered" evidence="1">
    <location>
        <begin position="93"/>
        <end position="116"/>
    </location>
</feature>
<evidence type="ECO:0000259" key="2">
    <source>
        <dbReference type="PROSITE" id="PS50097"/>
    </source>
</evidence>
<sequence>MPPSFQQLFKFTVGEKTDGSPTEFNVHEEAFAALSEPLSKLMKGGMAESQAAKTKWNDVNKETFEMFAQFAYTGDYSIPKTKMRAAKEKITNDAPVDTFSGEVNGPVTPSPLPPSSPSDFWFPVEPRSAFEEKWGSSRKHKSKKTMSLKSTISDFQSLSFPLSTSRDSYLKSYEPSKEFNQNQDYSNVFLGHASLYVLGDLWLVDSLKSLVLYKLHKTLCAFQINNESVDDILALTRYAYSEEVEGADHDEGIGGLRSLVCQFLKLNAATLSLDDGFMKLLWEGGPVATDMFKAVAQMSL</sequence>
<feature type="domain" description="BTB" evidence="2">
    <location>
        <begin position="7"/>
        <end position="80"/>
    </location>
</feature>
<dbReference type="PANTHER" id="PTHR47843">
    <property type="entry name" value="BTB DOMAIN-CONTAINING PROTEIN-RELATED"/>
    <property type="match status" value="1"/>
</dbReference>
<organism evidence="3 4">
    <name type="scientific">Lachnellula hyalina</name>
    <dbReference type="NCBI Taxonomy" id="1316788"/>
    <lineage>
        <taxon>Eukaryota</taxon>
        <taxon>Fungi</taxon>
        <taxon>Dikarya</taxon>
        <taxon>Ascomycota</taxon>
        <taxon>Pezizomycotina</taxon>
        <taxon>Leotiomycetes</taxon>
        <taxon>Helotiales</taxon>
        <taxon>Lachnaceae</taxon>
        <taxon>Lachnellula</taxon>
    </lineage>
</organism>
<reference evidence="3 4" key="1">
    <citation type="submission" date="2018-05" db="EMBL/GenBank/DDBJ databases">
        <title>Genome sequencing and assembly of the regulated plant pathogen Lachnellula willkommii and related sister species for the development of diagnostic species identification markers.</title>
        <authorList>
            <person name="Giroux E."/>
            <person name="Bilodeau G."/>
        </authorList>
    </citation>
    <scope>NUCLEOTIDE SEQUENCE [LARGE SCALE GENOMIC DNA]</scope>
    <source>
        <strain evidence="3 4">CBS 185.66</strain>
    </source>
</reference>
<dbReference type="RefSeq" id="XP_031008172.1">
    <property type="nucleotide sequence ID" value="XM_031146869.1"/>
</dbReference>
<dbReference type="InterPro" id="IPR011333">
    <property type="entry name" value="SKP1/BTB/POZ_sf"/>
</dbReference>
<keyword evidence="4" id="KW-1185">Reference proteome</keyword>
<dbReference type="OrthoDB" id="9997739at2759"/>
<name>A0A8H8R6J7_9HELO</name>
<dbReference type="SUPFAM" id="SSF54695">
    <property type="entry name" value="POZ domain"/>
    <property type="match status" value="1"/>
</dbReference>